<protein>
    <submittedName>
        <fullName evidence="3">Flp pilus assembly protein CpaB</fullName>
    </submittedName>
</protein>
<proteinExistence type="predicted"/>
<reference evidence="3 4" key="1">
    <citation type="submission" date="2019-05" db="EMBL/GenBank/DDBJ databases">
        <title>Genome sequences of Thalassotalea litorea 1K03283.</title>
        <authorList>
            <person name="Zhang D."/>
        </authorList>
    </citation>
    <scope>NUCLEOTIDE SEQUENCE [LARGE SCALE GENOMIC DNA]</scope>
    <source>
        <strain evidence="3 4">MCCC 1K03283</strain>
    </source>
</reference>
<organism evidence="3 4">
    <name type="scientific">Thalassotalea litorea</name>
    <dbReference type="NCBI Taxonomy" id="2020715"/>
    <lineage>
        <taxon>Bacteria</taxon>
        <taxon>Pseudomonadati</taxon>
        <taxon>Pseudomonadota</taxon>
        <taxon>Gammaproteobacteria</taxon>
        <taxon>Alteromonadales</taxon>
        <taxon>Colwelliaceae</taxon>
        <taxon>Thalassotalea</taxon>
    </lineage>
</organism>
<gene>
    <name evidence="3" type="primary">cpaB</name>
    <name evidence="3" type="ORF">FE810_14665</name>
</gene>
<name>A0A5R9IJL3_9GAMM</name>
<dbReference type="CDD" id="cd11614">
    <property type="entry name" value="SAF_CpaB_FlgA_like"/>
    <property type="match status" value="1"/>
</dbReference>
<feature type="compositionally biased region" description="Polar residues" evidence="1">
    <location>
        <begin position="227"/>
        <end position="239"/>
    </location>
</feature>
<dbReference type="OrthoDB" id="9788329at2"/>
<evidence type="ECO:0000313" key="4">
    <source>
        <dbReference type="Proteomes" id="UP000307790"/>
    </source>
</evidence>
<feature type="region of interest" description="Disordered" evidence="1">
    <location>
        <begin position="226"/>
        <end position="280"/>
    </location>
</feature>
<dbReference type="InterPro" id="IPR013974">
    <property type="entry name" value="SAF"/>
</dbReference>
<comment type="caution">
    <text evidence="3">The sequence shown here is derived from an EMBL/GenBank/DDBJ whole genome shotgun (WGS) entry which is preliminary data.</text>
</comment>
<evidence type="ECO:0000256" key="1">
    <source>
        <dbReference type="SAM" id="MobiDB-lite"/>
    </source>
</evidence>
<feature type="domain" description="SAF" evidence="2">
    <location>
        <begin position="40"/>
        <end position="102"/>
    </location>
</feature>
<dbReference type="RefSeq" id="WP_138320987.1">
    <property type="nucleotide sequence ID" value="NZ_VCBC01000016.1"/>
</dbReference>
<dbReference type="NCBIfam" id="TIGR03177">
    <property type="entry name" value="pilus_cpaB"/>
    <property type="match status" value="1"/>
</dbReference>
<feature type="compositionally biased region" description="Polar residues" evidence="1">
    <location>
        <begin position="248"/>
        <end position="265"/>
    </location>
</feature>
<sequence>MNRNSVLFILLSVVFGVGAVFIARNWLEENQPKDVGADQVAVLTVNVELPTGTMLEDKYLSMKVIPKNSVPQGAFTDKKQAKDMLVKQRLYPGDIVREQRLVKKGEGSSLASLIGKNKRAITLRVNDVVGVAGFLLPGNKVDVLNTFGQGGRPTTQVVLSNVKILAIDQRASNDENKPQVVRAVTLELGLNQAETLLNSRKRGSIQLALRNPNDETNSIILAEKDNQLQGQDAKSSASDEVSKDEQTEQVSLAKTSTQSNSSQEVAASAPRRSAYSNNKVEVIRGVQQQTVQVKN</sequence>
<evidence type="ECO:0000313" key="3">
    <source>
        <dbReference type="EMBL" id="TLU61477.1"/>
    </source>
</evidence>
<dbReference type="InterPro" id="IPR031571">
    <property type="entry name" value="RcpC_dom"/>
</dbReference>
<dbReference type="Pfam" id="PF08666">
    <property type="entry name" value="SAF"/>
    <property type="match status" value="1"/>
</dbReference>
<keyword evidence="4" id="KW-1185">Reference proteome</keyword>
<evidence type="ECO:0000259" key="2">
    <source>
        <dbReference type="SMART" id="SM00858"/>
    </source>
</evidence>
<dbReference type="Proteomes" id="UP000307790">
    <property type="component" value="Unassembled WGS sequence"/>
</dbReference>
<dbReference type="EMBL" id="VCBC01000016">
    <property type="protein sequence ID" value="TLU61477.1"/>
    <property type="molecule type" value="Genomic_DNA"/>
</dbReference>
<dbReference type="AlphaFoldDB" id="A0A5R9IJL3"/>
<dbReference type="InterPro" id="IPR017592">
    <property type="entry name" value="Pilus_assmbl_Flp-typ_CpaB"/>
</dbReference>
<accession>A0A5R9IJL3</accession>
<dbReference type="SMART" id="SM00858">
    <property type="entry name" value="SAF"/>
    <property type="match status" value="1"/>
</dbReference>
<dbReference type="Pfam" id="PF16976">
    <property type="entry name" value="RcpC"/>
    <property type="match status" value="1"/>
</dbReference>